<protein>
    <recommendedName>
        <fullName evidence="4">Porin</fullName>
    </recommendedName>
</protein>
<dbReference type="OrthoDB" id="5790649at2"/>
<gene>
    <name evidence="2" type="ORF">CCALI_02284</name>
</gene>
<evidence type="ECO:0000313" key="2">
    <source>
        <dbReference type="EMBL" id="CCW36091.1"/>
    </source>
</evidence>
<dbReference type="PATRIC" id="fig|1303518.3.peg.2374"/>
<evidence type="ECO:0000256" key="1">
    <source>
        <dbReference type="SAM" id="SignalP"/>
    </source>
</evidence>
<dbReference type="InParanoid" id="S0EWB1"/>
<feature type="signal peptide" evidence="1">
    <location>
        <begin position="1"/>
        <end position="22"/>
    </location>
</feature>
<accession>S0EWB1</accession>
<dbReference type="STRING" id="454171.CP488_01811"/>
<evidence type="ECO:0008006" key="4">
    <source>
        <dbReference type="Google" id="ProtNLM"/>
    </source>
</evidence>
<dbReference type="HOGENOM" id="CLU_677390_0_0_0"/>
<dbReference type="KEGG" id="ccz:CCALI_02284"/>
<dbReference type="eggNOG" id="ENOG502ZAQ4">
    <property type="taxonomic scope" value="Bacteria"/>
</dbReference>
<organism evidence="2 3">
    <name type="scientific">Chthonomonas calidirosea (strain DSM 23976 / ICMP 18418 / T49)</name>
    <dbReference type="NCBI Taxonomy" id="1303518"/>
    <lineage>
        <taxon>Bacteria</taxon>
        <taxon>Bacillati</taxon>
        <taxon>Armatimonadota</taxon>
        <taxon>Chthonomonadia</taxon>
        <taxon>Chthonomonadales</taxon>
        <taxon>Chthonomonadaceae</taxon>
        <taxon>Chthonomonas</taxon>
    </lineage>
</organism>
<name>S0EWB1_CHTCT</name>
<keyword evidence="1" id="KW-0732">Signal</keyword>
<dbReference type="RefSeq" id="WP_016483611.1">
    <property type="nucleotide sequence ID" value="NC_021487.1"/>
</dbReference>
<proteinExistence type="predicted"/>
<sequence length="406" mass="44416">MYKWIPIFVVLAVVLTCRQAVAQGSAGPIPEKPTIAPQIELDGTGVATLNYQVPRPAPPPTGSGSTTNLDFSDSSLLLGISQRLYHGGIGSLVIGTVTTGESEAVSKTSLLLSQLYLDYQTQPFEAYIGRSNTPTHLFDFPTLRGDDLNEFVNLPNPFSNGAIADETRYSNVAAIEWNSHLRNFLNLHVQHLLQTAAPGAGQTGINSYGLTFRYEAPPALESIVKIPFWGLGYEHQTVGSTQGGPSDVLYGGIIYNIAPDPIHRLDLRLLDIYSFSNGLHSFTGFADTYRAAANSVALSLRYLYALNGVPGYEVALTAGFRNYARVHDANTFALALTGAKRLGDGFDLVFQYVYQHRAGAYAAAVGQPKDENRFEIGFVFHFQSIFNQHIGPRRTLQNLQHQYIPE</sequence>
<evidence type="ECO:0000313" key="3">
    <source>
        <dbReference type="Proteomes" id="UP000014227"/>
    </source>
</evidence>
<dbReference type="AlphaFoldDB" id="S0EWB1"/>
<keyword evidence="3" id="KW-1185">Reference proteome</keyword>
<dbReference type="EMBL" id="HF951689">
    <property type="protein sequence ID" value="CCW36091.1"/>
    <property type="molecule type" value="Genomic_DNA"/>
</dbReference>
<reference evidence="3" key="1">
    <citation type="submission" date="2013-03" db="EMBL/GenBank/DDBJ databases">
        <title>Genome sequence of Chthonomonas calidirosea, the first sequenced genome from the Armatimonadetes phylum (formally candidate division OP10).</title>
        <authorList>
            <person name="Lee K.C.Y."/>
            <person name="Morgan X.C."/>
            <person name="Dunfield P.F."/>
            <person name="Tamas I."/>
            <person name="Houghton K.M."/>
            <person name="Vyssotski M."/>
            <person name="Ryan J.L.J."/>
            <person name="Lagutin K."/>
            <person name="McDonald I.R."/>
            <person name="Stott M.B."/>
        </authorList>
    </citation>
    <scope>NUCLEOTIDE SEQUENCE [LARGE SCALE GENOMIC DNA]</scope>
    <source>
        <strain evidence="3">DSM 23976 / ICMP 18418 / T49</strain>
    </source>
</reference>
<dbReference type="Proteomes" id="UP000014227">
    <property type="component" value="Chromosome I"/>
</dbReference>
<feature type="chain" id="PRO_5004486152" description="Porin" evidence="1">
    <location>
        <begin position="23"/>
        <end position="406"/>
    </location>
</feature>